<gene>
    <name evidence="8" type="ORF">WG617_00420</name>
</gene>
<proteinExistence type="inferred from homology"/>
<organism evidence="8 9">
    <name type="scientific">Mycoplasmopsis felifaucium</name>
    <dbReference type="NCBI Taxonomy" id="35768"/>
    <lineage>
        <taxon>Bacteria</taxon>
        <taxon>Bacillati</taxon>
        <taxon>Mycoplasmatota</taxon>
        <taxon>Mycoplasmoidales</taxon>
        <taxon>Metamycoplasmataceae</taxon>
        <taxon>Mycoplasmopsis</taxon>
    </lineage>
</organism>
<evidence type="ECO:0000256" key="3">
    <source>
        <dbReference type="ARBA" id="ARBA00022475"/>
    </source>
</evidence>
<evidence type="ECO:0000256" key="6">
    <source>
        <dbReference type="ARBA" id="ARBA00023136"/>
    </source>
</evidence>
<reference evidence="8" key="1">
    <citation type="submission" date="2024-03" db="EMBL/GenBank/DDBJ databases">
        <title>Complete genome sequence of Mycoplasma felifaucium Z921 isolated from the trachea of a cheetah.</title>
        <authorList>
            <person name="Spergser J."/>
        </authorList>
    </citation>
    <scope>NUCLEOTIDE SEQUENCE [LARGE SCALE GENOMIC DNA]</scope>
    <source>
        <strain evidence="8">Z921</strain>
    </source>
</reference>
<keyword evidence="5 7" id="KW-1133">Transmembrane helix</keyword>
<sequence>MSFLLVLTTLTIIIIISLSVFGGGQIFMPIFQWFWSLLNKLFNTNISFDTMANLFTISNSTPGVFSTKLAFATGYLASNGHWFGFIFSFLTYLAFILVPILIMYGAMKLITKKQTTKYFSSLMNIMNPVIAGIIGALVIQLLVGLLFPQLIFNFSATQYIFDRSNSPKGLFYDNSRKIALFIYVPLTVGFSAILYKLRCSIIMIILINIAVAMVVFHPWT</sequence>
<comment type="similarity">
    <text evidence="2">Belongs to the chromate ion transporter (CHR) (TC 2.A.51) family.</text>
</comment>
<dbReference type="EMBL" id="CP148067">
    <property type="protein sequence ID" value="WXL29108.1"/>
    <property type="molecule type" value="Genomic_DNA"/>
</dbReference>
<feature type="transmembrane region" description="Helical" evidence="7">
    <location>
        <begin position="125"/>
        <end position="147"/>
    </location>
</feature>
<dbReference type="InterPro" id="IPR003370">
    <property type="entry name" value="Chromate_transpt"/>
</dbReference>
<evidence type="ECO:0000256" key="7">
    <source>
        <dbReference type="SAM" id="Phobius"/>
    </source>
</evidence>
<protein>
    <submittedName>
        <fullName evidence="8">Chromate transporter</fullName>
    </submittedName>
</protein>
<comment type="subcellular location">
    <subcellularLocation>
        <location evidence="1">Cell membrane</location>
        <topology evidence="1">Multi-pass membrane protein</topology>
    </subcellularLocation>
</comment>
<dbReference type="Proteomes" id="UP001477443">
    <property type="component" value="Chromosome"/>
</dbReference>
<evidence type="ECO:0000313" key="8">
    <source>
        <dbReference type="EMBL" id="WXL29108.1"/>
    </source>
</evidence>
<keyword evidence="9" id="KW-1185">Reference proteome</keyword>
<feature type="transmembrane region" description="Helical" evidence="7">
    <location>
        <begin position="202"/>
        <end position="219"/>
    </location>
</feature>
<keyword evidence="3" id="KW-1003">Cell membrane</keyword>
<evidence type="ECO:0000256" key="4">
    <source>
        <dbReference type="ARBA" id="ARBA00022692"/>
    </source>
</evidence>
<dbReference type="RefSeq" id="WP_027334766.1">
    <property type="nucleotide sequence ID" value="NZ_CP148067.1"/>
</dbReference>
<dbReference type="Pfam" id="PF02417">
    <property type="entry name" value="Chromate_transp"/>
    <property type="match status" value="1"/>
</dbReference>
<evidence type="ECO:0000313" key="9">
    <source>
        <dbReference type="Proteomes" id="UP001477443"/>
    </source>
</evidence>
<feature type="transmembrane region" description="Helical" evidence="7">
    <location>
        <begin position="178"/>
        <end position="195"/>
    </location>
</feature>
<accession>A0ABZ2RQR4</accession>
<evidence type="ECO:0000256" key="1">
    <source>
        <dbReference type="ARBA" id="ARBA00004651"/>
    </source>
</evidence>
<evidence type="ECO:0000256" key="5">
    <source>
        <dbReference type="ARBA" id="ARBA00022989"/>
    </source>
</evidence>
<evidence type="ECO:0000256" key="2">
    <source>
        <dbReference type="ARBA" id="ARBA00005262"/>
    </source>
</evidence>
<feature type="transmembrane region" description="Helical" evidence="7">
    <location>
        <begin position="82"/>
        <end position="104"/>
    </location>
</feature>
<keyword evidence="6 7" id="KW-0472">Membrane</keyword>
<name>A0ABZ2RQR4_9BACT</name>
<keyword evidence="4 7" id="KW-0812">Transmembrane</keyword>